<dbReference type="Proteomes" id="UP000829196">
    <property type="component" value="Unassembled WGS sequence"/>
</dbReference>
<dbReference type="SMR" id="A0A8T3C426"/>
<gene>
    <name evidence="2" type="ORF">KFK09_003817</name>
</gene>
<name>A0A8T3C426_DENNO</name>
<dbReference type="InterPro" id="IPR040256">
    <property type="entry name" value="At4g02000-like"/>
</dbReference>
<evidence type="ECO:0000313" key="3">
    <source>
        <dbReference type="Proteomes" id="UP000829196"/>
    </source>
</evidence>
<accession>A0A8T3C426</accession>
<keyword evidence="3" id="KW-1185">Reference proteome</keyword>
<evidence type="ECO:0000259" key="1">
    <source>
        <dbReference type="Pfam" id="PF14111"/>
    </source>
</evidence>
<dbReference type="PANTHER" id="PTHR31286">
    <property type="entry name" value="GLYCINE-RICH CELL WALL STRUCTURAL PROTEIN 1.8-LIKE"/>
    <property type="match status" value="1"/>
</dbReference>
<dbReference type="AlphaFoldDB" id="A0A8T3C426"/>
<feature type="domain" description="DUF4283" evidence="1">
    <location>
        <begin position="68"/>
        <end position="149"/>
    </location>
</feature>
<dbReference type="PANTHER" id="PTHR31286:SF180">
    <property type="entry name" value="OS10G0362600 PROTEIN"/>
    <property type="match status" value="1"/>
</dbReference>
<proteinExistence type="predicted"/>
<reference evidence="2" key="1">
    <citation type="journal article" date="2022" name="Front. Genet.">
        <title>Chromosome-Scale Assembly of the Dendrobium nobile Genome Provides Insights Into the Molecular Mechanism of the Biosynthesis of the Medicinal Active Ingredient of Dendrobium.</title>
        <authorList>
            <person name="Xu Q."/>
            <person name="Niu S.-C."/>
            <person name="Li K.-L."/>
            <person name="Zheng P.-J."/>
            <person name="Zhang X.-J."/>
            <person name="Jia Y."/>
            <person name="Liu Y."/>
            <person name="Niu Y.-X."/>
            <person name="Yu L.-H."/>
            <person name="Chen D.-F."/>
            <person name="Zhang G.-Q."/>
        </authorList>
    </citation>
    <scope>NUCLEOTIDE SEQUENCE</scope>
    <source>
        <tissue evidence="2">Leaf</tissue>
    </source>
</reference>
<dbReference type="OrthoDB" id="994333at2759"/>
<protein>
    <recommendedName>
        <fullName evidence="1">DUF4283 domain-containing protein</fullName>
    </recommendedName>
</protein>
<sequence>MSSSIFPPLNSSSNPNSSSSTLLSGDWKNLIASQPLVSNEFTSAISHFPTQNTTTHFTAAQFNAGSPKWALSLVGYSIGRCPYYEALLITIKKTWSLKGSLTLLTLDEGFFLLKFNNREDYDMAWSGGPWFFLGKPFILQKWTPDFVPKRE</sequence>
<dbReference type="EMBL" id="JAGYWB010000004">
    <property type="protein sequence ID" value="KAI0524447.1"/>
    <property type="molecule type" value="Genomic_DNA"/>
</dbReference>
<dbReference type="Pfam" id="PF14111">
    <property type="entry name" value="DUF4283"/>
    <property type="match status" value="1"/>
</dbReference>
<organism evidence="2 3">
    <name type="scientific">Dendrobium nobile</name>
    <name type="common">Orchid</name>
    <dbReference type="NCBI Taxonomy" id="94219"/>
    <lineage>
        <taxon>Eukaryota</taxon>
        <taxon>Viridiplantae</taxon>
        <taxon>Streptophyta</taxon>
        <taxon>Embryophyta</taxon>
        <taxon>Tracheophyta</taxon>
        <taxon>Spermatophyta</taxon>
        <taxon>Magnoliopsida</taxon>
        <taxon>Liliopsida</taxon>
        <taxon>Asparagales</taxon>
        <taxon>Orchidaceae</taxon>
        <taxon>Epidendroideae</taxon>
        <taxon>Malaxideae</taxon>
        <taxon>Dendrobiinae</taxon>
        <taxon>Dendrobium</taxon>
    </lineage>
</organism>
<comment type="caution">
    <text evidence="2">The sequence shown here is derived from an EMBL/GenBank/DDBJ whole genome shotgun (WGS) entry which is preliminary data.</text>
</comment>
<dbReference type="InterPro" id="IPR025558">
    <property type="entry name" value="DUF4283"/>
</dbReference>
<evidence type="ECO:0000313" key="2">
    <source>
        <dbReference type="EMBL" id="KAI0524447.1"/>
    </source>
</evidence>